<feature type="domain" description="Dynein heavy chain coiled coil stalk" evidence="2">
    <location>
        <begin position="1"/>
        <end position="59"/>
    </location>
</feature>
<feature type="coiled-coil region" evidence="1">
    <location>
        <begin position="15"/>
        <end position="42"/>
    </location>
</feature>
<protein>
    <recommendedName>
        <fullName evidence="2">Dynein heavy chain coiled coil stalk domain-containing protein</fullName>
    </recommendedName>
</protein>
<evidence type="ECO:0000313" key="3">
    <source>
        <dbReference type="EMBL" id="GIQ91982.1"/>
    </source>
</evidence>
<accession>A0A9K3DBA3</accession>
<dbReference type="Proteomes" id="UP000265618">
    <property type="component" value="Unassembled WGS sequence"/>
</dbReference>
<evidence type="ECO:0000259" key="2">
    <source>
        <dbReference type="Pfam" id="PF12777"/>
    </source>
</evidence>
<organism evidence="3 4">
    <name type="scientific">Kipferlia bialata</name>
    <dbReference type="NCBI Taxonomy" id="797122"/>
    <lineage>
        <taxon>Eukaryota</taxon>
        <taxon>Metamonada</taxon>
        <taxon>Carpediemonas-like organisms</taxon>
        <taxon>Kipferlia</taxon>
    </lineage>
</organism>
<feature type="non-terminal residue" evidence="3">
    <location>
        <position position="1"/>
    </location>
</feature>
<name>A0A9K3DBA3_9EUKA</name>
<dbReference type="Pfam" id="PF12777">
    <property type="entry name" value="MT"/>
    <property type="match status" value="1"/>
</dbReference>
<dbReference type="InterPro" id="IPR024743">
    <property type="entry name" value="Dynein_HC_stalk"/>
</dbReference>
<comment type="caution">
    <text evidence="3">The sequence shown here is derived from an EMBL/GenBank/DDBJ whole genome shotgun (WGS) entry which is preliminary data.</text>
</comment>
<evidence type="ECO:0000313" key="4">
    <source>
        <dbReference type="Proteomes" id="UP000265618"/>
    </source>
</evidence>
<gene>
    <name evidence="3" type="ORF">KIPB_015495</name>
</gene>
<dbReference type="EMBL" id="BDIP01008725">
    <property type="protein sequence ID" value="GIQ91982.1"/>
    <property type="molecule type" value="Genomic_DNA"/>
</dbReference>
<keyword evidence="1" id="KW-0175">Coiled coil</keyword>
<sequence>VVPIREKANQAGIALEAAQKKLRSIQDALAKLDARLKQLTDQFEKGMCIQCACVSPCRASLLSLSLVHAHTPSLPLKG</sequence>
<reference evidence="3 4" key="1">
    <citation type="journal article" date="2018" name="PLoS ONE">
        <title>The draft genome of Kipferlia bialata reveals reductive genome evolution in fornicate parasites.</title>
        <authorList>
            <person name="Tanifuji G."/>
            <person name="Takabayashi S."/>
            <person name="Kume K."/>
            <person name="Takagi M."/>
            <person name="Nakayama T."/>
            <person name="Kamikawa R."/>
            <person name="Inagaki Y."/>
            <person name="Hashimoto T."/>
        </authorList>
    </citation>
    <scope>NUCLEOTIDE SEQUENCE [LARGE SCALE GENOMIC DNA]</scope>
    <source>
        <strain evidence="3">NY0173</strain>
    </source>
</reference>
<proteinExistence type="predicted"/>
<dbReference type="AlphaFoldDB" id="A0A9K3DBA3"/>
<keyword evidence="4" id="KW-1185">Reference proteome</keyword>
<evidence type="ECO:0000256" key="1">
    <source>
        <dbReference type="SAM" id="Coils"/>
    </source>
</evidence>